<keyword evidence="7" id="KW-0472">Membrane</keyword>
<keyword evidence="4" id="KW-1003">Cell membrane</keyword>
<dbReference type="OrthoDB" id="9811721at2"/>
<dbReference type="Gene3D" id="1.10.3470.10">
    <property type="entry name" value="ABC transporter involved in vitamin B12 uptake, BtuC"/>
    <property type="match status" value="1"/>
</dbReference>
<dbReference type="EMBL" id="CP080467">
    <property type="protein sequence ID" value="UNO48930.1"/>
    <property type="molecule type" value="Genomic_DNA"/>
</dbReference>
<proteinExistence type="inferred from homology"/>
<evidence type="ECO:0000256" key="3">
    <source>
        <dbReference type="ARBA" id="ARBA00022448"/>
    </source>
</evidence>
<accession>A0A9E6ZFD0</accession>
<keyword evidence="9" id="KW-1185">Reference proteome</keyword>
<keyword evidence="5" id="KW-0812">Transmembrane</keyword>
<dbReference type="AlphaFoldDB" id="T0DTE0"/>
<comment type="subcellular location">
    <subcellularLocation>
        <location evidence="1">Cell membrane</location>
        <topology evidence="1">Multi-pass membrane protein</topology>
    </subcellularLocation>
</comment>
<keyword evidence="6" id="KW-1133">Transmembrane helix</keyword>
<evidence type="ECO:0000256" key="7">
    <source>
        <dbReference type="ARBA" id="ARBA00023136"/>
    </source>
</evidence>
<dbReference type="STRING" id="1356854.N007_19770"/>
<keyword evidence="3" id="KW-0813">Transport</keyword>
<dbReference type="GO" id="GO:0005886">
    <property type="term" value="C:plasma membrane"/>
    <property type="evidence" value="ECO:0007669"/>
    <property type="project" value="UniProtKB-SubCell"/>
</dbReference>
<dbReference type="SUPFAM" id="SSF81345">
    <property type="entry name" value="ABC transporter involved in vitamin B12 uptake, BtuC"/>
    <property type="match status" value="1"/>
</dbReference>
<dbReference type="PANTHER" id="PTHR30472:SF58">
    <property type="entry name" value="IRON(3+)-HYDROXAMATE IMPORT SYSTEM PERMEASE PROTEIN FHUB"/>
    <property type="match status" value="1"/>
</dbReference>
<dbReference type="InterPro" id="IPR037294">
    <property type="entry name" value="ABC_BtuC-like"/>
</dbReference>
<organism evidence="8 9">
    <name type="scientific">Alicyclobacillus acidoterrestris (strain ATCC 49025 / DSM 3922 / CIP 106132 / NCIMB 13137 / GD3B)</name>
    <dbReference type="NCBI Taxonomy" id="1356854"/>
    <lineage>
        <taxon>Bacteria</taxon>
        <taxon>Bacillati</taxon>
        <taxon>Bacillota</taxon>
        <taxon>Bacilli</taxon>
        <taxon>Bacillales</taxon>
        <taxon>Alicyclobacillaceae</taxon>
        <taxon>Alicyclobacillus</taxon>
    </lineage>
</organism>
<dbReference type="GO" id="GO:0033214">
    <property type="term" value="P:siderophore-iron import into cell"/>
    <property type="evidence" value="ECO:0007669"/>
    <property type="project" value="TreeGrafter"/>
</dbReference>
<dbReference type="RefSeq" id="WP_021295115.1">
    <property type="nucleotide sequence ID" value="NZ_AURB01000044.1"/>
</dbReference>
<dbReference type="Proteomes" id="UP000829401">
    <property type="component" value="Chromosome"/>
</dbReference>
<dbReference type="CDD" id="cd06550">
    <property type="entry name" value="TM_ABC_iron-siderophores_like"/>
    <property type="match status" value="1"/>
</dbReference>
<evidence type="ECO:0000256" key="2">
    <source>
        <dbReference type="ARBA" id="ARBA00007935"/>
    </source>
</evidence>
<dbReference type="PANTHER" id="PTHR30472">
    <property type="entry name" value="FERRIC ENTEROBACTIN TRANSPORT SYSTEM PERMEASE PROTEIN"/>
    <property type="match status" value="1"/>
</dbReference>
<protein>
    <submittedName>
        <fullName evidence="8">Iron ABC transporter permease</fullName>
    </submittedName>
</protein>
<dbReference type="InterPro" id="IPR000522">
    <property type="entry name" value="ABC_transptr_permease_BtuC"/>
</dbReference>
<evidence type="ECO:0000313" key="9">
    <source>
        <dbReference type="Proteomes" id="UP000829401"/>
    </source>
</evidence>
<dbReference type="FunFam" id="1.10.3470.10:FF:000001">
    <property type="entry name" value="Vitamin B12 ABC transporter permease BtuC"/>
    <property type="match status" value="1"/>
</dbReference>
<reference evidence="9" key="1">
    <citation type="journal article" date="2022" name="G3 (Bethesda)">
        <title>Unveiling the complete genome sequence of Alicyclobacillus acidoterrestris DSM 3922T, a taint-producing strain.</title>
        <authorList>
            <person name="Leonardo I.C."/>
            <person name="Barreto Crespo M.T."/>
            <person name="Gaspar F.B."/>
        </authorList>
    </citation>
    <scope>NUCLEOTIDE SEQUENCE [LARGE SCALE GENOMIC DNA]</scope>
    <source>
        <strain evidence="9">DSM 3922</strain>
    </source>
</reference>
<comment type="similarity">
    <text evidence="2">Belongs to the binding-protein-dependent transport system permease family. FecCD subfamily.</text>
</comment>
<evidence type="ECO:0000256" key="6">
    <source>
        <dbReference type="ARBA" id="ARBA00022989"/>
    </source>
</evidence>
<gene>
    <name evidence="8" type="ORF">K1I37_20490</name>
</gene>
<evidence type="ECO:0000256" key="5">
    <source>
        <dbReference type="ARBA" id="ARBA00022692"/>
    </source>
</evidence>
<evidence type="ECO:0000256" key="1">
    <source>
        <dbReference type="ARBA" id="ARBA00004651"/>
    </source>
</evidence>
<sequence length="346" mass="35928">MNDSAKVINNQPQAVSRPLIAMLVLVGGLVVLVVSFAVSISVGADMIPLSTVWGAVFHFHAQETQDQVIHYLRLPRAVAGVFVGAALAVAGALMQGMTRNPLADPGLLGINGGSEFMLALSFALFPKLSFAYLLLLSFAGAGIGAVLVYGLGALSRGGLTAVRLTLAGAAISALLVALSQGIALYGGLSQDLTYWLAGGMSGTNWVQVEWLIPCVIVGLIGAMVVSKSVTVLSLGEEVATALGQRTNMVKLVCTCLVLILAGASVTIAGPIGFVGLVVPHIARYFVGVDYRLIIPCAAVLGSLLIVLSDIGARMIHPPYEVPLGAVIALVGVPFFLYLARRDRRGL</sequence>
<evidence type="ECO:0000313" key="8">
    <source>
        <dbReference type="EMBL" id="UNO48930.1"/>
    </source>
</evidence>
<accession>T0DTE0</accession>
<dbReference type="Pfam" id="PF01032">
    <property type="entry name" value="FecCD"/>
    <property type="match status" value="1"/>
</dbReference>
<evidence type="ECO:0000256" key="4">
    <source>
        <dbReference type="ARBA" id="ARBA00022475"/>
    </source>
</evidence>
<dbReference type="GO" id="GO:0022857">
    <property type="term" value="F:transmembrane transporter activity"/>
    <property type="evidence" value="ECO:0007669"/>
    <property type="project" value="InterPro"/>
</dbReference>
<dbReference type="KEGG" id="aaco:K1I37_20490"/>
<dbReference type="eggNOG" id="COG0609">
    <property type="taxonomic scope" value="Bacteria"/>
</dbReference>
<name>T0DTE0_ALIAG</name>